<dbReference type="InterPro" id="IPR013099">
    <property type="entry name" value="K_chnl_dom"/>
</dbReference>
<evidence type="ECO:0000259" key="2">
    <source>
        <dbReference type="Pfam" id="PF07885"/>
    </source>
</evidence>
<evidence type="ECO:0000256" key="1">
    <source>
        <dbReference type="SAM" id="Phobius"/>
    </source>
</evidence>
<feature type="domain" description="Potassium channel" evidence="2">
    <location>
        <begin position="144"/>
        <end position="188"/>
    </location>
</feature>
<sequence length="188" mass="21861">MAKINSLRIIPLNISKYVHSKVYMLLIIIVFFSFLYLLLDDSHFSGLNTIQEMIREEVLKRKIENKVTKNVDTHIKDIPQANKILNHITETPTIFEKFTNIETMEAKKTIIKDKVIDSETKQANKEVENEDITIDKIRPPIWQRYFNRLYFSVSSGCLLGYGDVYPKSNIAKLFSMLQALITVSLIVY</sequence>
<proteinExistence type="predicted"/>
<dbReference type="AlphaFoldDB" id="A0A6C0EG35"/>
<organism evidence="3">
    <name type="scientific">viral metagenome</name>
    <dbReference type="NCBI Taxonomy" id="1070528"/>
    <lineage>
        <taxon>unclassified sequences</taxon>
        <taxon>metagenomes</taxon>
        <taxon>organismal metagenomes</taxon>
    </lineage>
</organism>
<keyword evidence="1" id="KW-0472">Membrane</keyword>
<keyword evidence="1" id="KW-0812">Transmembrane</keyword>
<keyword evidence="1" id="KW-1133">Transmembrane helix</keyword>
<dbReference type="SUPFAM" id="SSF81324">
    <property type="entry name" value="Voltage-gated potassium channels"/>
    <property type="match status" value="1"/>
</dbReference>
<reference evidence="3" key="1">
    <citation type="journal article" date="2020" name="Nature">
        <title>Giant virus diversity and host interactions through global metagenomics.</title>
        <authorList>
            <person name="Schulz F."/>
            <person name="Roux S."/>
            <person name="Paez-Espino D."/>
            <person name="Jungbluth S."/>
            <person name="Walsh D.A."/>
            <person name="Denef V.J."/>
            <person name="McMahon K.D."/>
            <person name="Konstantinidis K.T."/>
            <person name="Eloe-Fadrosh E.A."/>
            <person name="Kyrpides N.C."/>
            <person name="Woyke T."/>
        </authorList>
    </citation>
    <scope>NUCLEOTIDE SEQUENCE</scope>
    <source>
        <strain evidence="3">GVMAG-M-3300001348-25</strain>
    </source>
</reference>
<feature type="transmembrane region" description="Helical" evidence="1">
    <location>
        <begin position="21"/>
        <end position="39"/>
    </location>
</feature>
<evidence type="ECO:0000313" key="3">
    <source>
        <dbReference type="EMBL" id="QHT28136.1"/>
    </source>
</evidence>
<dbReference type="Gene3D" id="1.10.287.70">
    <property type="match status" value="1"/>
</dbReference>
<protein>
    <recommendedName>
        <fullName evidence="2">Potassium channel domain-containing protein</fullName>
    </recommendedName>
</protein>
<dbReference type="EMBL" id="MN738852">
    <property type="protein sequence ID" value="QHT28136.1"/>
    <property type="molecule type" value="Genomic_DNA"/>
</dbReference>
<name>A0A6C0EG35_9ZZZZ</name>
<dbReference type="Pfam" id="PF07885">
    <property type="entry name" value="Ion_trans_2"/>
    <property type="match status" value="1"/>
</dbReference>
<accession>A0A6C0EG35</accession>